<name>A0A7D4UDM4_9SPHI</name>
<keyword evidence="3" id="KW-1185">Reference proteome</keyword>
<evidence type="ECO:0000313" key="2">
    <source>
        <dbReference type="EMBL" id="QKJ30739.1"/>
    </source>
</evidence>
<feature type="signal peptide" evidence="1">
    <location>
        <begin position="1"/>
        <end position="23"/>
    </location>
</feature>
<feature type="chain" id="PRO_5028982990" evidence="1">
    <location>
        <begin position="24"/>
        <end position="332"/>
    </location>
</feature>
<dbReference type="KEGG" id="mmab:HQ865_13580"/>
<dbReference type="RefSeq" id="WP_173415411.1">
    <property type="nucleotide sequence ID" value="NZ_CP054139.1"/>
</dbReference>
<proteinExistence type="predicted"/>
<organism evidence="2 3">
    <name type="scientific">Mucilaginibacter mali</name>
    <dbReference type="NCBI Taxonomy" id="2740462"/>
    <lineage>
        <taxon>Bacteria</taxon>
        <taxon>Pseudomonadati</taxon>
        <taxon>Bacteroidota</taxon>
        <taxon>Sphingobacteriia</taxon>
        <taxon>Sphingobacteriales</taxon>
        <taxon>Sphingobacteriaceae</taxon>
        <taxon>Mucilaginibacter</taxon>
    </lineage>
</organism>
<evidence type="ECO:0000256" key="1">
    <source>
        <dbReference type="SAM" id="SignalP"/>
    </source>
</evidence>
<keyword evidence="1" id="KW-0732">Signal</keyword>
<evidence type="ECO:0000313" key="3">
    <source>
        <dbReference type="Proteomes" id="UP000505355"/>
    </source>
</evidence>
<dbReference type="Proteomes" id="UP000505355">
    <property type="component" value="Chromosome"/>
</dbReference>
<sequence>MKKFNLTQLAVAAILALSVAACRKDRNGSVIINPDANAQEFVASNAPKMQSKTINASSLPQSVTFAGGTRINFPAGSLTIGGAPVTGNVTVSVIEVLKRSDVLFNGSNTNHISGAPLASNGFIYVDIKANGVSVDHNLAVPMKVAIPAKMSGATQLWEGVDQTGAALQPGAAAQMAWAAPRAGANGQNGVKEVGPTNNEFVFDFGTTGWINTDVFYSYSNPKTTVFVDLINNPGTLSSFHSYSGETYVYFCAKGSNVCAQLYTTTGPNGVKSYDNVMPVGVQGKMLSFSIKDGKYYYAEQETTIVADQHLSLTLAETTEAAVQAAISGLDNY</sequence>
<dbReference type="EMBL" id="CP054139">
    <property type="protein sequence ID" value="QKJ30739.1"/>
    <property type="molecule type" value="Genomic_DNA"/>
</dbReference>
<accession>A0A7D4UDM4</accession>
<dbReference type="PROSITE" id="PS51257">
    <property type="entry name" value="PROKAR_LIPOPROTEIN"/>
    <property type="match status" value="1"/>
</dbReference>
<reference evidence="2 3" key="1">
    <citation type="submission" date="2020-05" db="EMBL/GenBank/DDBJ databases">
        <title>Mucilaginibacter mali sp. nov.</title>
        <authorList>
            <person name="Kim H.S."/>
            <person name="Lee K.C."/>
            <person name="Suh M.K."/>
            <person name="Kim J.-S."/>
            <person name="Han K.-I."/>
            <person name="Eom M.K."/>
            <person name="Shin Y.K."/>
            <person name="Lee J.-S."/>
        </authorList>
    </citation>
    <scope>NUCLEOTIDE SEQUENCE [LARGE SCALE GENOMIC DNA]</scope>
    <source>
        <strain evidence="2 3">G2-14</strain>
    </source>
</reference>
<protein>
    <submittedName>
        <fullName evidence="2">Uncharacterized protein</fullName>
    </submittedName>
</protein>
<gene>
    <name evidence="2" type="ORF">HQ865_13580</name>
</gene>
<dbReference type="AlphaFoldDB" id="A0A7D4UDM4"/>